<dbReference type="Pfam" id="PF15248">
    <property type="entry name" value="DUF4587"/>
    <property type="match status" value="1"/>
</dbReference>
<dbReference type="OrthoDB" id="8962708at2759"/>
<dbReference type="AlphaFoldDB" id="A0A4D9EK70"/>
<accession>A0A4D9EK70</accession>
<protein>
    <submittedName>
        <fullName evidence="3">Proline-rich protein 29</fullName>
    </submittedName>
</protein>
<feature type="compositionally biased region" description="Pro residues" evidence="1">
    <location>
        <begin position="244"/>
        <end position="254"/>
    </location>
</feature>
<feature type="region of interest" description="Disordered" evidence="1">
    <location>
        <begin position="244"/>
        <end position="304"/>
    </location>
</feature>
<dbReference type="InterPro" id="IPR038915">
    <property type="entry name" value="PRR29-like"/>
</dbReference>
<dbReference type="EMBL" id="QXTE01000039">
    <property type="protein sequence ID" value="TFK10596.1"/>
    <property type="molecule type" value="Genomic_DNA"/>
</dbReference>
<reference evidence="3 4" key="1">
    <citation type="submission" date="2019-04" db="EMBL/GenBank/DDBJ databases">
        <title>Draft genome of the big-headed turtle Platysternon megacephalum.</title>
        <authorList>
            <person name="Gong S."/>
        </authorList>
    </citation>
    <scope>NUCLEOTIDE SEQUENCE [LARGE SCALE GENOMIC DNA]</scope>
    <source>
        <strain evidence="3">DO16091913</strain>
        <tissue evidence="3">Muscle</tissue>
    </source>
</reference>
<evidence type="ECO:0000313" key="4">
    <source>
        <dbReference type="Proteomes" id="UP000297703"/>
    </source>
</evidence>
<dbReference type="PANTHER" id="PTHR28604">
    <property type="match status" value="1"/>
</dbReference>
<dbReference type="InterPro" id="IPR027904">
    <property type="entry name" value="DUF4587"/>
</dbReference>
<proteinExistence type="predicted"/>
<evidence type="ECO:0000259" key="2">
    <source>
        <dbReference type="Pfam" id="PF15248"/>
    </source>
</evidence>
<organism evidence="3 4">
    <name type="scientific">Platysternon megacephalum</name>
    <name type="common">big-headed turtle</name>
    <dbReference type="NCBI Taxonomy" id="55544"/>
    <lineage>
        <taxon>Eukaryota</taxon>
        <taxon>Metazoa</taxon>
        <taxon>Chordata</taxon>
        <taxon>Craniata</taxon>
        <taxon>Vertebrata</taxon>
        <taxon>Euteleostomi</taxon>
        <taxon>Archelosauria</taxon>
        <taxon>Testudinata</taxon>
        <taxon>Testudines</taxon>
        <taxon>Cryptodira</taxon>
        <taxon>Durocryptodira</taxon>
        <taxon>Testudinoidea</taxon>
        <taxon>Platysternidae</taxon>
        <taxon>Platysternon</taxon>
    </lineage>
</organism>
<name>A0A4D9EK70_9SAUR</name>
<feature type="domain" description="DUF4587" evidence="2">
    <location>
        <begin position="171"/>
        <end position="237"/>
    </location>
</feature>
<evidence type="ECO:0000256" key="1">
    <source>
        <dbReference type="SAM" id="MobiDB-lite"/>
    </source>
</evidence>
<dbReference type="PANTHER" id="PTHR28604:SF1">
    <property type="entry name" value="PROLINE-RICH PROTEIN 29"/>
    <property type="match status" value="1"/>
</dbReference>
<sequence length="316" mass="33782">MLVSVSSYQDHPPALAGCCGYMLVPSKARNARVKAACTPLTLPPVCACFISLQGFSRARACVSGDTMHWESPAETSSLPPERVCLHMASIATSCAGRLLLSCSLEGCSHPVLTGKLLPDGGCAFTMNLGAAEAWGETPPRVQIIQQSVPQQPMTIFQQIPGILSPFTQPVRPGHVREDLIELMMIQNAQMHQVIMNNMTMAALTSFGFSPAPAAAQVNLVPLHTEDEEADLVFHHHYAPYPTATPGPPWQPLAQPPAWAQKPPSIRHVSLDPHPAPAGRTQDDKVVPPPPPPSATGTVGADVPPAAEYYNYTQGKL</sequence>
<reference evidence="3 4" key="2">
    <citation type="submission" date="2019-04" db="EMBL/GenBank/DDBJ databases">
        <title>The genome sequence of big-headed turtle.</title>
        <authorList>
            <person name="Gong S."/>
        </authorList>
    </citation>
    <scope>NUCLEOTIDE SEQUENCE [LARGE SCALE GENOMIC DNA]</scope>
    <source>
        <strain evidence="3">DO16091913</strain>
        <tissue evidence="3">Muscle</tissue>
    </source>
</reference>
<gene>
    <name evidence="3" type="ORF">DR999_PMT05996</name>
</gene>
<keyword evidence="4" id="KW-1185">Reference proteome</keyword>
<comment type="caution">
    <text evidence="3">The sequence shown here is derived from an EMBL/GenBank/DDBJ whole genome shotgun (WGS) entry which is preliminary data.</text>
</comment>
<evidence type="ECO:0000313" key="3">
    <source>
        <dbReference type="EMBL" id="TFK10596.1"/>
    </source>
</evidence>
<dbReference type="Proteomes" id="UP000297703">
    <property type="component" value="Unassembled WGS sequence"/>
</dbReference>